<dbReference type="EMBL" id="JH993051">
    <property type="protein sequence ID" value="EKX38182.1"/>
    <property type="molecule type" value="Genomic_DNA"/>
</dbReference>
<dbReference type="RefSeq" id="XP_005825162.1">
    <property type="nucleotide sequence ID" value="XM_005825105.1"/>
</dbReference>
<dbReference type="AlphaFoldDB" id="L1IQ17"/>
<keyword evidence="1" id="KW-0812">Transmembrane</keyword>
<accession>L1IQ17</accession>
<keyword evidence="1" id="KW-0472">Membrane</keyword>
<organism evidence="3">
    <name type="scientific">Guillardia theta (strain CCMP2712)</name>
    <name type="common">Cryptophyte</name>
    <dbReference type="NCBI Taxonomy" id="905079"/>
    <lineage>
        <taxon>Eukaryota</taxon>
        <taxon>Cryptophyceae</taxon>
        <taxon>Pyrenomonadales</taxon>
        <taxon>Geminigeraceae</taxon>
        <taxon>Guillardia</taxon>
    </lineage>
</organism>
<feature type="transmembrane region" description="Helical" evidence="1">
    <location>
        <begin position="246"/>
        <end position="267"/>
    </location>
</feature>
<evidence type="ECO:0000256" key="1">
    <source>
        <dbReference type="SAM" id="Phobius"/>
    </source>
</evidence>
<reference evidence="3 5" key="1">
    <citation type="journal article" date="2012" name="Nature">
        <title>Algal genomes reveal evolutionary mosaicism and the fate of nucleomorphs.</title>
        <authorList>
            <consortium name="DOE Joint Genome Institute"/>
            <person name="Curtis B.A."/>
            <person name="Tanifuji G."/>
            <person name="Burki F."/>
            <person name="Gruber A."/>
            <person name="Irimia M."/>
            <person name="Maruyama S."/>
            <person name="Arias M.C."/>
            <person name="Ball S.G."/>
            <person name="Gile G.H."/>
            <person name="Hirakawa Y."/>
            <person name="Hopkins J.F."/>
            <person name="Kuo A."/>
            <person name="Rensing S.A."/>
            <person name="Schmutz J."/>
            <person name="Symeonidi A."/>
            <person name="Elias M."/>
            <person name="Eveleigh R.J."/>
            <person name="Herman E.K."/>
            <person name="Klute M.J."/>
            <person name="Nakayama T."/>
            <person name="Obornik M."/>
            <person name="Reyes-Prieto A."/>
            <person name="Armbrust E.V."/>
            <person name="Aves S.J."/>
            <person name="Beiko R.G."/>
            <person name="Coutinho P."/>
            <person name="Dacks J.B."/>
            <person name="Durnford D.G."/>
            <person name="Fast N.M."/>
            <person name="Green B.R."/>
            <person name="Grisdale C.J."/>
            <person name="Hempel F."/>
            <person name="Henrissat B."/>
            <person name="Hoppner M.P."/>
            <person name="Ishida K."/>
            <person name="Kim E."/>
            <person name="Koreny L."/>
            <person name="Kroth P.G."/>
            <person name="Liu Y."/>
            <person name="Malik S.B."/>
            <person name="Maier U.G."/>
            <person name="McRose D."/>
            <person name="Mock T."/>
            <person name="Neilson J.A."/>
            <person name="Onodera N.T."/>
            <person name="Poole A.M."/>
            <person name="Pritham E.J."/>
            <person name="Richards T.A."/>
            <person name="Rocap G."/>
            <person name="Roy S.W."/>
            <person name="Sarai C."/>
            <person name="Schaack S."/>
            <person name="Shirato S."/>
            <person name="Slamovits C.H."/>
            <person name="Spencer D.F."/>
            <person name="Suzuki S."/>
            <person name="Worden A.Z."/>
            <person name="Zauner S."/>
            <person name="Barry K."/>
            <person name="Bell C."/>
            <person name="Bharti A.K."/>
            <person name="Crow J.A."/>
            <person name="Grimwood J."/>
            <person name="Kramer R."/>
            <person name="Lindquist E."/>
            <person name="Lucas S."/>
            <person name="Salamov A."/>
            <person name="McFadden G.I."/>
            <person name="Lane C.E."/>
            <person name="Keeling P.J."/>
            <person name="Gray M.W."/>
            <person name="Grigoriev I.V."/>
            <person name="Archibald J.M."/>
        </authorList>
    </citation>
    <scope>NUCLEOTIDE SEQUENCE</scope>
    <source>
        <strain evidence="3 5">CCMP2712</strain>
    </source>
</reference>
<dbReference type="EnsemblProtists" id="EKX38182">
    <property type="protein sequence ID" value="EKX38182"/>
    <property type="gene ID" value="GUITHDRAFT_115727"/>
</dbReference>
<feature type="chain" id="PRO_5008770327" evidence="2">
    <location>
        <begin position="22"/>
        <end position="303"/>
    </location>
</feature>
<dbReference type="Proteomes" id="UP000011087">
    <property type="component" value="Unassembled WGS sequence"/>
</dbReference>
<evidence type="ECO:0000313" key="4">
    <source>
        <dbReference type="EnsemblProtists" id="EKX38182"/>
    </source>
</evidence>
<gene>
    <name evidence="3" type="ORF">GUITHDRAFT_115727</name>
</gene>
<evidence type="ECO:0000313" key="3">
    <source>
        <dbReference type="EMBL" id="EKX38182.1"/>
    </source>
</evidence>
<name>L1IQ17_GUITC</name>
<sequence>MTCARSSPLVLFGLWLCVVNGERQLNCYDGPFASVLIHGCVDDCRSFETLQEAEHHCNRLPSCGGITKSAYGDHEAISLGVGLYEVRAGPAIGKAVGETSWIKQVNCQSSRLSRQEQSALSDINRMVRNHQLQPDAKTSDKVCYSYSVPIEGKYLNGCVDKCRSFHSLDSAQRYCNTLENCGGVTRSMYGEGQKWHQGDGAFEVRMGPALKTSKDGDLSWVKLKIPCEGNSMMGIDQPYREETSSAMLLVYLIGFAALLGTVVYVMYVRGNETAVMIVEKGRHNLRRLLDRKKGGKNSGYEAL</sequence>
<evidence type="ECO:0000313" key="5">
    <source>
        <dbReference type="Proteomes" id="UP000011087"/>
    </source>
</evidence>
<reference evidence="5" key="2">
    <citation type="submission" date="2012-11" db="EMBL/GenBank/DDBJ databases">
        <authorList>
            <person name="Kuo A."/>
            <person name="Curtis B.A."/>
            <person name="Tanifuji G."/>
            <person name="Burki F."/>
            <person name="Gruber A."/>
            <person name="Irimia M."/>
            <person name="Maruyama S."/>
            <person name="Arias M.C."/>
            <person name="Ball S.G."/>
            <person name="Gile G.H."/>
            <person name="Hirakawa Y."/>
            <person name="Hopkins J.F."/>
            <person name="Rensing S.A."/>
            <person name="Schmutz J."/>
            <person name="Symeonidi A."/>
            <person name="Elias M."/>
            <person name="Eveleigh R.J."/>
            <person name="Herman E.K."/>
            <person name="Klute M.J."/>
            <person name="Nakayama T."/>
            <person name="Obornik M."/>
            <person name="Reyes-Prieto A."/>
            <person name="Armbrust E.V."/>
            <person name="Aves S.J."/>
            <person name="Beiko R.G."/>
            <person name="Coutinho P."/>
            <person name="Dacks J.B."/>
            <person name="Durnford D.G."/>
            <person name="Fast N.M."/>
            <person name="Green B.R."/>
            <person name="Grisdale C."/>
            <person name="Hempe F."/>
            <person name="Henrissat B."/>
            <person name="Hoppner M.P."/>
            <person name="Ishida K.-I."/>
            <person name="Kim E."/>
            <person name="Koreny L."/>
            <person name="Kroth P.G."/>
            <person name="Liu Y."/>
            <person name="Malik S.-B."/>
            <person name="Maier U.G."/>
            <person name="McRose D."/>
            <person name="Mock T."/>
            <person name="Neilson J.A."/>
            <person name="Onodera N.T."/>
            <person name="Poole A.M."/>
            <person name="Pritham E.J."/>
            <person name="Richards T.A."/>
            <person name="Rocap G."/>
            <person name="Roy S.W."/>
            <person name="Sarai C."/>
            <person name="Schaack S."/>
            <person name="Shirato S."/>
            <person name="Slamovits C.H."/>
            <person name="Spencer D.F."/>
            <person name="Suzuki S."/>
            <person name="Worden A.Z."/>
            <person name="Zauner S."/>
            <person name="Barry K."/>
            <person name="Bell C."/>
            <person name="Bharti A.K."/>
            <person name="Crow J.A."/>
            <person name="Grimwood J."/>
            <person name="Kramer R."/>
            <person name="Lindquist E."/>
            <person name="Lucas S."/>
            <person name="Salamov A."/>
            <person name="McFadden G.I."/>
            <person name="Lane C.E."/>
            <person name="Keeling P.J."/>
            <person name="Gray M.W."/>
            <person name="Grigoriev I.V."/>
            <person name="Archibald J.M."/>
        </authorList>
    </citation>
    <scope>NUCLEOTIDE SEQUENCE</scope>
    <source>
        <strain evidence="5">CCMP2712</strain>
    </source>
</reference>
<dbReference type="GeneID" id="17294905"/>
<protein>
    <submittedName>
        <fullName evidence="3 4">Uncharacterized protein</fullName>
    </submittedName>
</protein>
<dbReference type="HOGENOM" id="CLU_919658_0_0_1"/>
<proteinExistence type="predicted"/>
<reference evidence="4" key="3">
    <citation type="submission" date="2015-06" db="UniProtKB">
        <authorList>
            <consortium name="EnsemblProtists"/>
        </authorList>
    </citation>
    <scope>IDENTIFICATION</scope>
</reference>
<keyword evidence="5" id="KW-1185">Reference proteome</keyword>
<dbReference type="KEGG" id="gtt:GUITHDRAFT_115727"/>
<keyword evidence="2" id="KW-0732">Signal</keyword>
<dbReference type="OrthoDB" id="10685084at2759"/>
<evidence type="ECO:0000256" key="2">
    <source>
        <dbReference type="SAM" id="SignalP"/>
    </source>
</evidence>
<feature type="signal peptide" evidence="2">
    <location>
        <begin position="1"/>
        <end position="21"/>
    </location>
</feature>
<keyword evidence="1" id="KW-1133">Transmembrane helix</keyword>
<dbReference type="PaxDb" id="55529-EKX38182"/>